<feature type="domain" description="Spore germination protein N-terminal" evidence="10">
    <location>
        <begin position="22"/>
        <end position="212"/>
    </location>
</feature>
<feature type="domain" description="Spore germination GerAC-like C-terminal" evidence="9">
    <location>
        <begin position="223"/>
        <end position="389"/>
    </location>
</feature>
<evidence type="ECO:0000313" key="11">
    <source>
        <dbReference type="EMBL" id="OIJ11867.1"/>
    </source>
</evidence>
<gene>
    <name evidence="11" type="ORF">BKP35_11225</name>
</gene>
<dbReference type="PANTHER" id="PTHR35789">
    <property type="entry name" value="SPORE GERMINATION PROTEIN B3"/>
    <property type="match status" value="1"/>
</dbReference>
<evidence type="ECO:0000256" key="6">
    <source>
        <dbReference type="ARBA" id="ARBA00023139"/>
    </source>
</evidence>
<organism evidence="11 12">
    <name type="scientific">Anaerobacillus arseniciselenatis</name>
    <dbReference type="NCBI Taxonomy" id="85682"/>
    <lineage>
        <taxon>Bacteria</taxon>
        <taxon>Bacillati</taxon>
        <taxon>Bacillota</taxon>
        <taxon>Bacilli</taxon>
        <taxon>Bacillales</taxon>
        <taxon>Bacillaceae</taxon>
        <taxon>Anaerobacillus</taxon>
    </lineage>
</organism>
<accession>A0A1S2LJJ5</accession>
<dbReference type="RefSeq" id="WP_071313445.1">
    <property type="nucleotide sequence ID" value="NZ_MLQQ01000025.1"/>
</dbReference>
<dbReference type="Gene3D" id="3.30.300.210">
    <property type="entry name" value="Nutrient germinant receptor protein C, domain 3"/>
    <property type="match status" value="1"/>
</dbReference>
<keyword evidence="3" id="KW-0309">Germination</keyword>
<evidence type="ECO:0000256" key="8">
    <source>
        <dbReference type="SAM" id="Coils"/>
    </source>
</evidence>
<dbReference type="PROSITE" id="PS51257">
    <property type="entry name" value="PROKAR_LIPOPROTEIN"/>
    <property type="match status" value="1"/>
</dbReference>
<dbReference type="AlphaFoldDB" id="A0A1S2LJJ5"/>
<comment type="subcellular location">
    <subcellularLocation>
        <location evidence="1">Membrane</location>
        <topology evidence="1">Lipid-anchor</topology>
    </subcellularLocation>
</comment>
<dbReference type="PANTHER" id="PTHR35789:SF1">
    <property type="entry name" value="SPORE GERMINATION PROTEIN B3"/>
    <property type="match status" value="1"/>
</dbReference>
<dbReference type="InterPro" id="IPR008844">
    <property type="entry name" value="Spore_GerAC-like"/>
</dbReference>
<dbReference type="EMBL" id="MLQQ01000025">
    <property type="protein sequence ID" value="OIJ11867.1"/>
    <property type="molecule type" value="Genomic_DNA"/>
</dbReference>
<comment type="caution">
    <text evidence="11">The sequence shown here is derived from an EMBL/GenBank/DDBJ whole genome shotgun (WGS) entry which is preliminary data.</text>
</comment>
<evidence type="ECO:0000256" key="7">
    <source>
        <dbReference type="ARBA" id="ARBA00023288"/>
    </source>
</evidence>
<keyword evidence="8" id="KW-0175">Coiled coil</keyword>
<dbReference type="InterPro" id="IPR038501">
    <property type="entry name" value="Spore_GerAC_C_sf"/>
</dbReference>
<dbReference type="Proteomes" id="UP000180098">
    <property type="component" value="Unassembled WGS sequence"/>
</dbReference>
<keyword evidence="7" id="KW-0449">Lipoprotein</keyword>
<evidence type="ECO:0000256" key="1">
    <source>
        <dbReference type="ARBA" id="ARBA00004635"/>
    </source>
</evidence>
<proteinExistence type="inferred from homology"/>
<dbReference type="Pfam" id="PF25198">
    <property type="entry name" value="Spore_GerAC_N"/>
    <property type="match status" value="1"/>
</dbReference>
<keyword evidence="12" id="KW-1185">Reference proteome</keyword>
<evidence type="ECO:0000259" key="9">
    <source>
        <dbReference type="Pfam" id="PF05504"/>
    </source>
</evidence>
<evidence type="ECO:0000256" key="3">
    <source>
        <dbReference type="ARBA" id="ARBA00022544"/>
    </source>
</evidence>
<dbReference type="GO" id="GO:0016020">
    <property type="term" value="C:membrane"/>
    <property type="evidence" value="ECO:0007669"/>
    <property type="project" value="UniProtKB-SubCell"/>
</dbReference>
<feature type="coiled-coil region" evidence="8">
    <location>
        <begin position="312"/>
        <end position="339"/>
    </location>
</feature>
<keyword evidence="4" id="KW-0732">Signal</keyword>
<keyword evidence="6" id="KW-0564">Palmitate</keyword>
<evidence type="ECO:0000256" key="2">
    <source>
        <dbReference type="ARBA" id="ARBA00007886"/>
    </source>
</evidence>
<reference evidence="11 12" key="1">
    <citation type="submission" date="2016-10" db="EMBL/GenBank/DDBJ databases">
        <title>Draft genome sequences of four alkaliphilic bacteria belonging to the Anaerobacillus genus.</title>
        <authorList>
            <person name="Bassil N.M."/>
            <person name="Lloyd J.R."/>
        </authorList>
    </citation>
    <scope>NUCLEOTIDE SEQUENCE [LARGE SCALE GENOMIC DNA]</scope>
    <source>
        <strain evidence="11 12">DSM 15340</strain>
    </source>
</reference>
<keyword evidence="5" id="KW-0472">Membrane</keyword>
<name>A0A1S2LJJ5_9BACI</name>
<evidence type="ECO:0000313" key="12">
    <source>
        <dbReference type="Proteomes" id="UP000180098"/>
    </source>
</evidence>
<sequence>MKKKWLLSIVVLLTLTSCWDLTEIEEIGFVIALAIDTLEEEDYEQYKKQFKKEQNFDPQQLYKTTFQVVIPGTVTEDLAFEQVPFFNISAVGRTNFKTLRHIATRRSRRLNFEHLKAIIINEEIARTGAIGKVIDLYIRDHEMRRTTLVFVSKGNGFEVLEDKLPLEMMPGLSIKMIQDNYPASHGMPFPKPIGELATCVVEEHSYIVPRITEKRGVDFVIAGAGVFLGETNEMIGWLGEVDMEGYNLIRGEAENAIVEASLEDNLFVVELDNMDSVFTYEQKDGEDHFHIEIKAEGFFTENWLEGIDIGEQEEIEKVEAALEEEIERLASKIVAKMQNEFHADIFELYKTVQRKNYARWKEVEDEWDGEDGYFSNANIEISVKAKIRHYMTKEQLT</sequence>
<comment type="similarity">
    <text evidence="2">Belongs to the GerABKC lipoprotein family.</text>
</comment>
<evidence type="ECO:0000256" key="5">
    <source>
        <dbReference type="ARBA" id="ARBA00023136"/>
    </source>
</evidence>
<evidence type="ECO:0000256" key="4">
    <source>
        <dbReference type="ARBA" id="ARBA00022729"/>
    </source>
</evidence>
<dbReference type="NCBIfam" id="TIGR02887">
    <property type="entry name" value="spore_ger_x_C"/>
    <property type="match status" value="1"/>
</dbReference>
<evidence type="ECO:0000259" key="10">
    <source>
        <dbReference type="Pfam" id="PF25198"/>
    </source>
</evidence>
<dbReference type="InterPro" id="IPR057336">
    <property type="entry name" value="GerAC_N"/>
</dbReference>
<dbReference type="Pfam" id="PF05504">
    <property type="entry name" value="Spore_GerAC"/>
    <property type="match status" value="1"/>
</dbReference>
<dbReference type="InterPro" id="IPR046953">
    <property type="entry name" value="Spore_GerAC-like_C"/>
</dbReference>
<protein>
    <submittedName>
        <fullName evidence="11">Uncharacterized protein</fullName>
    </submittedName>
</protein>
<dbReference type="GO" id="GO:0009847">
    <property type="term" value="P:spore germination"/>
    <property type="evidence" value="ECO:0007669"/>
    <property type="project" value="InterPro"/>
</dbReference>
<dbReference type="OrthoDB" id="2569624at2"/>